<keyword evidence="2" id="KW-1185">Reference proteome</keyword>
<dbReference type="EMBL" id="PGOL01000270">
    <property type="protein sequence ID" value="PKI73572.1"/>
    <property type="molecule type" value="Genomic_DNA"/>
</dbReference>
<gene>
    <name evidence="1" type="ORF">CRG98_006020</name>
</gene>
<name>A0A2I0KYN9_PUNGR</name>
<comment type="caution">
    <text evidence="1">The sequence shown here is derived from an EMBL/GenBank/DDBJ whole genome shotgun (WGS) entry which is preliminary data.</text>
</comment>
<reference evidence="1 2" key="1">
    <citation type="submission" date="2017-11" db="EMBL/GenBank/DDBJ databases">
        <title>De-novo sequencing of pomegranate (Punica granatum L.) genome.</title>
        <authorList>
            <person name="Akparov Z."/>
            <person name="Amiraslanov A."/>
            <person name="Hajiyeva S."/>
            <person name="Abbasov M."/>
            <person name="Kaur K."/>
            <person name="Hamwieh A."/>
            <person name="Solovyev V."/>
            <person name="Salamov A."/>
            <person name="Braich B."/>
            <person name="Kosarev P."/>
            <person name="Mahmoud A."/>
            <person name="Hajiyev E."/>
            <person name="Babayeva S."/>
            <person name="Izzatullayeva V."/>
            <person name="Mammadov A."/>
            <person name="Mammadov A."/>
            <person name="Sharifova S."/>
            <person name="Ojaghi J."/>
            <person name="Eynullazada K."/>
            <person name="Bayramov B."/>
            <person name="Abdulazimova A."/>
            <person name="Shahmuradov I."/>
        </authorList>
    </citation>
    <scope>NUCLEOTIDE SEQUENCE [LARGE SCALE GENOMIC DNA]</scope>
    <source>
        <strain evidence="2">cv. AG2017</strain>
        <tissue evidence="1">Leaf</tissue>
    </source>
</reference>
<sequence length="188" mass="21994">MQLGKRVPYLNSQFWEHQPSLTQNLVKYGSWTTMRMRFSKSMEKKLYVLEQPLPAPPPDNATRAERDAYRKHQDDAVNVGCLMLTTMDLELQKQQEHMGVYDMIVHLRQLYQEQARHEWFDVSKKLFQAKLTEGSPSLPSSYSQFVMNYNMNDYNKPLPELLSMLRTTEQDISKGMLVLMVQGTKKKG</sequence>
<evidence type="ECO:0000313" key="1">
    <source>
        <dbReference type="EMBL" id="PKI73572.1"/>
    </source>
</evidence>
<accession>A0A2I0KYN9</accession>
<protein>
    <submittedName>
        <fullName evidence="1">Uncharacterized protein</fullName>
    </submittedName>
</protein>
<dbReference type="Proteomes" id="UP000233551">
    <property type="component" value="Unassembled WGS sequence"/>
</dbReference>
<proteinExistence type="predicted"/>
<organism evidence="1 2">
    <name type="scientific">Punica granatum</name>
    <name type="common">Pomegranate</name>
    <dbReference type="NCBI Taxonomy" id="22663"/>
    <lineage>
        <taxon>Eukaryota</taxon>
        <taxon>Viridiplantae</taxon>
        <taxon>Streptophyta</taxon>
        <taxon>Embryophyta</taxon>
        <taxon>Tracheophyta</taxon>
        <taxon>Spermatophyta</taxon>
        <taxon>Magnoliopsida</taxon>
        <taxon>eudicotyledons</taxon>
        <taxon>Gunneridae</taxon>
        <taxon>Pentapetalae</taxon>
        <taxon>rosids</taxon>
        <taxon>malvids</taxon>
        <taxon>Myrtales</taxon>
        <taxon>Lythraceae</taxon>
        <taxon>Punica</taxon>
    </lineage>
</organism>
<dbReference type="AlphaFoldDB" id="A0A2I0KYN9"/>
<evidence type="ECO:0000313" key="2">
    <source>
        <dbReference type="Proteomes" id="UP000233551"/>
    </source>
</evidence>